<feature type="region of interest" description="Disordered" evidence="1">
    <location>
        <begin position="61"/>
        <end position="82"/>
    </location>
</feature>
<evidence type="ECO:0000313" key="2">
    <source>
        <dbReference type="EMBL" id="GIY66309.1"/>
    </source>
</evidence>
<evidence type="ECO:0000313" key="3">
    <source>
        <dbReference type="Proteomes" id="UP001054837"/>
    </source>
</evidence>
<organism evidence="2 3">
    <name type="scientific">Caerostris darwini</name>
    <dbReference type="NCBI Taxonomy" id="1538125"/>
    <lineage>
        <taxon>Eukaryota</taxon>
        <taxon>Metazoa</taxon>
        <taxon>Ecdysozoa</taxon>
        <taxon>Arthropoda</taxon>
        <taxon>Chelicerata</taxon>
        <taxon>Arachnida</taxon>
        <taxon>Araneae</taxon>
        <taxon>Araneomorphae</taxon>
        <taxon>Entelegynae</taxon>
        <taxon>Araneoidea</taxon>
        <taxon>Araneidae</taxon>
        <taxon>Caerostris</taxon>
    </lineage>
</organism>
<name>A0AAV4V8G9_9ARAC</name>
<comment type="caution">
    <text evidence="2">The sequence shown here is derived from an EMBL/GenBank/DDBJ whole genome shotgun (WGS) entry which is preliminary data.</text>
</comment>
<dbReference type="Proteomes" id="UP001054837">
    <property type="component" value="Unassembled WGS sequence"/>
</dbReference>
<proteinExistence type="predicted"/>
<feature type="compositionally biased region" description="Polar residues" evidence="1">
    <location>
        <begin position="61"/>
        <end position="77"/>
    </location>
</feature>
<accession>A0AAV4V8G9</accession>
<dbReference type="EMBL" id="BPLQ01012579">
    <property type="protein sequence ID" value="GIY66309.1"/>
    <property type="molecule type" value="Genomic_DNA"/>
</dbReference>
<protein>
    <submittedName>
        <fullName evidence="2">Uncharacterized protein</fullName>
    </submittedName>
</protein>
<keyword evidence="3" id="KW-1185">Reference proteome</keyword>
<reference evidence="2 3" key="1">
    <citation type="submission" date="2021-06" db="EMBL/GenBank/DDBJ databases">
        <title>Caerostris darwini draft genome.</title>
        <authorList>
            <person name="Kono N."/>
            <person name="Arakawa K."/>
        </authorList>
    </citation>
    <scope>NUCLEOTIDE SEQUENCE [LARGE SCALE GENOMIC DNA]</scope>
</reference>
<dbReference type="AlphaFoldDB" id="A0AAV4V8G9"/>
<gene>
    <name evidence="2" type="ORF">CDAR_457851</name>
</gene>
<evidence type="ECO:0000256" key="1">
    <source>
        <dbReference type="SAM" id="MobiDB-lite"/>
    </source>
</evidence>
<sequence>MLNSSENEDALTNETILSQAKDLLDRLIVAVDILADGTANANCSNLEDVLSQFDEALLDSEGNSFSDAHPTTGQGRSLDSLLKNEEPRPQLDVVQIDSAWDVPPFNYQTIDDIERVESSQQQVNPYLNILKN</sequence>